<dbReference type="AlphaFoldDB" id="A0A7W6P0L2"/>
<reference evidence="1 2" key="1">
    <citation type="submission" date="2020-08" db="EMBL/GenBank/DDBJ databases">
        <title>Genomic Encyclopedia of Type Strains, Phase IV (KMG-IV): sequencing the most valuable type-strain genomes for metagenomic binning, comparative biology and taxonomic classification.</title>
        <authorList>
            <person name="Goeker M."/>
        </authorList>
    </citation>
    <scope>NUCLEOTIDE SEQUENCE [LARGE SCALE GENOMIC DNA]</scope>
    <source>
        <strain evidence="1 2">DSM 26385</strain>
    </source>
</reference>
<organism evidence="1 2">
    <name type="scientific">Allorhizobium borbori</name>
    <dbReference type="NCBI Taxonomy" id="485907"/>
    <lineage>
        <taxon>Bacteria</taxon>
        <taxon>Pseudomonadati</taxon>
        <taxon>Pseudomonadota</taxon>
        <taxon>Alphaproteobacteria</taxon>
        <taxon>Hyphomicrobiales</taxon>
        <taxon>Rhizobiaceae</taxon>
        <taxon>Rhizobium/Agrobacterium group</taxon>
        <taxon>Allorhizobium</taxon>
    </lineage>
</organism>
<gene>
    <name evidence="1" type="ORF">GGQ66_001128</name>
</gene>
<sequence>MAQIAPLWQAAARIGTNEFGVGVLAALDQ</sequence>
<proteinExistence type="predicted"/>
<keyword evidence="2" id="KW-1185">Reference proteome</keyword>
<evidence type="ECO:0000313" key="1">
    <source>
        <dbReference type="EMBL" id="MBB4102593.1"/>
    </source>
</evidence>
<name>A0A7W6P0L2_9HYPH</name>
<dbReference type="Proteomes" id="UP000584824">
    <property type="component" value="Unassembled WGS sequence"/>
</dbReference>
<evidence type="ECO:0000313" key="2">
    <source>
        <dbReference type="Proteomes" id="UP000584824"/>
    </source>
</evidence>
<dbReference type="EMBL" id="JACIDU010000003">
    <property type="protein sequence ID" value="MBB4102593.1"/>
    <property type="molecule type" value="Genomic_DNA"/>
</dbReference>
<protein>
    <submittedName>
        <fullName evidence="1">Uncharacterized protein</fullName>
    </submittedName>
</protein>
<comment type="caution">
    <text evidence="1">The sequence shown here is derived from an EMBL/GenBank/DDBJ whole genome shotgun (WGS) entry which is preliminary data.</text>
</comment>
<accession>A0A7W6P0L2</accession>